<dbReference type="SUPFAM" id="SSF55060">
    <property type="entry name" value="GHMP Kinase, C-terminal domain"/>
    <property type="match status" value="1"/>
</dbReference>
<evidence type="ECO:0000256" key="6">
    <source>
        <dbReference type="ARBA" id="ARBA00022777"/>
    </source>
</evidence>
<dbReference type="InterPro" id="IPR014721">
    <property type="entry name" value="Ribsml_uS5_D2-typ_fold_subgr"/>
</dbReference>
<evidence type="ECO:0000256" key="2">
    <source>
        <dbReference type="ARBA" id="ARBA00012052"/>
    </source>
</evidence>
<keyword evidence="6 9" id="KW-0418">Kinase</keyword>
<dbReference type="HAMAP" id="MF_00061">
    <property type="entry name" value="IspE"/>
    <property type="match status" value="1"/>
</dbReference>
<reference evidence="12" key="1">
    <citation type="submission" date="2020-08" db="EMBL/GenBank/DDBJ databases">
        <title>Genome public.</title>
        <authorList>
            <person name="Liu C."/>
            <person name="Sun Q."/>
        </authorList>
    </citation>
    <scope>NUCLEOTIDE SEQUENCE</scope>
    <source>
        <strain evidence="12">NSJ-24</strain>
    </source>
</reference>
<dbReference type="PIRSF" id="PIRSF010376">
    <property type="entry name" value="IspE"/>
    <property type="match status" value="1"/>
</dbReference>
<dbReference type="GO" id="GO:0005524">
    <property type="term" value="F:ATP binding"/>
    <property type="evidence" value="ECO:0007669"/>
    <property type="project" value="UniProtKB-UniRule"/>
</dbReference>
<feature type="binding site" evidence="9">
    <location>
        <begin position="102"/>
        <end position="112"/>
    </location>
    <ligand>
        <name>ATP</name>
        <dbReference type="ChEBI" id="CHEBI:30616"/>
    </ligand>
</feature>
<comment type="similarity">
    <text evidence="1 9">Belongs to the GHMP kinase family. IspE subfamily.</text>
</comment>
<dbReference type="GO" id="GO:0050515">
    <property type="term" value="F:4-(cytidine 5'-diphospho)-2-C-methyl-D-erythritol kinase activity"/>
    <property type="evidence" value="ECO:0007669"/>
    <property type="project" value="UniProtKB-UniRule"/>
</dbReference>
<keyword evidence="13" id="KW-1185">Reference proteome</keyword>
<proteinExistence type="inferred from homology"/>
<evidence type="ECO:0000259" key="10">
    <source>
        <dbReference type="Pfam" id="PF00288"/>
    </source>
</evidence>
<dbReference type="InterPro" id="IPR020568">
    <property type="entry name" value="Ribosomal_Su5_D2-typ_SF"/>
</dbReference>
<feature type="domain" description="GHMP kinase N-terminal" evidence="10">
    <location>
        <begin position="72"/>
        <end position="152"/>
    </location>
</feature>
<dbReference type="Proteomes" id="UP000610862">
    <property type="component" value="Unassembled WGS sequence"/>
</dbReference>
<dbReference type="PANTHER" id="PTHR43527">
    <property type="entry name" value="4-DIPHOSPHOCYTIDYL-2-C-METHYL-D-ERYTHRITOL KINASE, CHLOROPLASTIC"/>
    <property type="match status" value="1"/>
</dbReference>
<dbReference type="Gene3D" id="3.30.230.10">
    <property type="match status" value="1"/>
</dbReference>
<dbReference type="Pfam" id="PF08544">
    <property type="entry name" value="GHMP_kinases_C"/>
    <property type="match status" value="1"/>
</dbReference>
<dbReference type="GO" id="GO:0016114">
    <property type="term" value="P:terpenoid biosynthetic process"/>
    <property type="evidence" value="ECO:0007669"/>
    <property type="project" value="UniProtKB-UniRule"/>
</dbReference>
<dbReference type="PANTHER" id="PTHR43527:SF2">
    <property type="entry name" value="4-DIPHOSPHOCYTIDYL-2-C-METHYL-D-ERYTHRITOL KINASE, CHLOROPLASTIC"/>
    <property type="match status" value="1"/>
</dbReference>
<evidence type="ECO:0000256" key="8">
    <source>
        <dbReference type="ARBA" id="ARBA00032554"/>
    </source>
</evidence>
<dbReference type="InterPro" id="IPR013750">
    <property type="entry name" value="GHMP_kinase_C_dom"/>
</dbReference>
<dbReference type="SUPFAM" id="SSF54211">
    <property type="entry name" value="Ribosomal protein S5 domain 2-like"/>
    <property type="match status" value="1"/>
</dbReference>
<dbReference type="GO" id="GO:0019288">
    <property type="term" value="P:isopentenyl diphosphate biosynthetic process, methylerythritol 4-phosphate pathway"/>
    <property type="evidence" value="ECO:0007669"/>
    <property type="project" value="UniProtKB-UniRule"/>
</dbReference>
<evidence type="ECO:0000256" key="4">
    <source>
        <dbReference type="ARBA" id="ARBA00022679"/>
    </source>
</evidence>
<dbReference type="InterPro" id="IPR004424">
    <property type="entry name" value="IspE"/>
</dbReference>
<comment type="catalytic activity">
    <reaction evidence="9">
        <text>4-CDP-2-C-methyl-D-erythritol + ATP = 4-CDP-2-C-methyl-D-erythritol 2-phosphate + ADP + H(+)</text>
        <dbReference type="Rhea" id="RHEA:18437"/>
        <dbReference type="ChEBI" id="CHEBI:15378"/>
        <dbReference type="ChEBI" id="CHEBI:30616"/>
        <dbReference type="ChEBI" id="CHEBI:57823"/>
        <dbReference type="ChEBI" id="CHEBI:57919"/>
        <dbReference type="ChEBI" id="CHEBI:456216"/>
        <dbReference type="EC" id="2.7.1.148"/>
    </reaction>
</comment>
<dbReference type="Gene3D" id="3.30.70.890">
    <property type="entry name" value="GHMP kinase, C-terminal domain"/>
    <property type="match status" value="1"/>
</dbReference>
<keyword evidence="7 9" id="KW-0067">ATP-binding</keyword>
<accession>A0A926I957</accession>
<evidence type="ECO:0000313" key="13">
    <source>
        <dbReference type="Proteomes" id="UP000610862"/>
    </source>
</evidence>
<gene>
    <name evidence="9 12" type="primary">ispE</name>
    <name evidence="12" type="ORF">H8692_03340</name>
</gene>
<evidence type="ECO:0000259" key="11">
    <source>
        <dbReference type="Pfam" id="PF08544"/>
    </source>
</evidence>
<feature type="domain" description="GHMP kinase C-terminal" evidence="11">
    <location>
        <begin position="224"/>
        <end position="300"/>
    </location>
</feature>
<dbReference type="InterPro" id="IPR006204">
    <property type="entry name" value="GHMP_kinase_N_dom"/>
</dbReference>
<evidence type="ECO:0000313" key="12">
    <source>
        <dbReference type="EMBL" id="MBC8567798.1"/>
    </source>
</evidence>
<keyword evidence="9" id="KW-0414">Isoprene biosynthesis</keyword>
<dbReference type="EMBL" id="JACRTA010000001">
    <property type="protein sequence ID" value="MBC8567798.1"/>
    <property type="molecule type" value="Genomic_DNA"/>
</dbReference>
<evidence type="ECO:0000256" key="9">
    <source>
        <dbReference type="HAMAP-Rule" id="MF_00061"/>
    </source>
</evidence>
<keyword evidence="4 9" id="KW-0808">Transferase</keyword>
<dbReference type="AlphaFoldDB" id="A0A926I957"/>
<sequence length="311" mass="34550">MKKIQLKSFGKINLSLDVLGIMNNGFHQVEMVMQQILLCDDIMIRWKEYSCDHMITISVSTNKYFLPTDDRNLAYKAAMLMSKKYGNGRSGKIIIDIKKRIPISAGLAGGSSNAAAVLHGINKLWELKLSVKELCLIGNELGSDVPFCIMGQAAANKNLHPDFTEDPLSCHCALATGTGTTLKPLKGLKSHLVLSKPALSVSTAKVYQGIDSEYIPHHPDNDEMIKGLSTGAIGLVKKNMINVLENFTLKHYPIVKYTKNQMQKFCDTGCVLMSGSGPTVFGLCRNMEQAKKVCREMLRENKESFWTRTTW</sequence>
<evidence type="ECO:0000256" key="3">
    <source>
        <dbReference type="ARBA" id="ARBA00017473"/>
    </source>
</evidence>
<dbReference type="InterPro" id="IPR036554">
    <property type="entry name" value="GHMP_kinase_C_sf"/>
</dbReference>
<evidence type="ECO:0000256" key="5">
    <source>
        <dbReference type="ARBA" id="ARBA00022741"/>
    </source>
</evidence>
<evidence type="ECO:0000256" key="1">
    <source>
        <dbReference type="ARBA" id="ARBA00009684"/>
    </source>
</evidence>
<dbReference type="Pfam" id="PF00288">
    <property type="entry name" value="GHMP_kinases_N"/>
    <property type="match status" value="1"/>
</dbReference>
<comment type="function">
    <text evidence="9">Catalyzes the phosphorylation of the position 2 hydroxy group of 4-diphosphocytidyl-2C-methyl-D-erythritol.</text>
</comment>
<organism evidence="12 13">
    <name type="scientific">Lentihominibacter hominis</name>
    <dbReference type="NCBI Taxonomy" id="2763645"/>
    <lineage>
        <taxon>Bacteria</taxon>
        <taxon>Bacillati</taxon>
        <taxon>Bacillota</taxon>
        <taxon>Clostridia</taxon>
        <taxon>Peptostreptococcales</taxon>
        <taxon>Anaerovoracaceae</taxon>
        <taxon>Lentihominibacter</taxon>
    </lineage>
</organism>
<evidence type="ECO:0000256" key="7">
    <source>
        <dbReference type="ARBA" id="ARBA00022840"/>
    </source>
</evidence>
<feature type="active site" evidence="9">
    <location>
        <position position="144"/>
    </location>
</feature>
<comment type="pathway">
    <text evidence="9">Isoprenoid biosynthesis; isopentenyl diphosphate biosynthesis via DXP pathway; isopentenyl diphosphate from 1-deoxy-D-xylulose 5-phosphate: step 3/6.</text>
</comment>
<feature type="active site" evidence="9">
    <location>
        <position position="11"/>
    </location>
</feature>
<dbReference type="EC" id="2.7.1.148" evidence="2 9"/>
<keyword evidence="5 9" id="KW-0547">Nucleotide-binding</keyword>
<name>A0A926I957_9FIRM</name>
<protein>
    <recommendedName>
        <fullName evidence="3 9">4-diphosphocytidyl-2-C-methyl-D-erythritol kinase</fullName>
        <shortName evidence="9">CMK</shortName>
        <ecNumber evidence="2 9">2.7.1.148</ecNumber>
    </recommendedName>
    <alternativeName>
        <fullName evidence="8 9">4-(cytidine-5'-diphospho)-2-C-methyl-D-erythritol kinase</fullName>
    </alternativeName>
</protein>
<dbReference type="NCBIfam" id="TIGR00154">
    <property type="entry name" value="ispE"/>
    <property type="match status" value="1"/>
</dbReference>
<dbReference type="RefSeq" id="WP_177270868.1">
    <property type="nucleotide sequence ID" value="NZ_JACRTA010000001.1"/>
</dbReference>
<comment type="caution">
    <text evidence="12">The sequence shown here is derived from an EMBL/GenBank/DDBJ whole genome shotgun (WGS) entry which is preliminary data.</text>
</comment>